<name>H3NPN0_9FIRM</name>
<dbReference type="Pfam" id="PF13416">
    <property type="entry name" value="SBP_bac_8"/>
    <property type="match status" value="1"/>
</dbReference>
<feature type="chain" id="PRO_5038893130" description="ABC transporter periplasmic binding protein, thiB subfamily" evidence="3">
    <location>
        <begin position="22"/>
        <end position="369"/>
    </location>
</feature>
<evidence type="ECO:0000256" key="3">
    <source>
        <dbReference type="SAM" id="SignalP"/>
    </source>
</evidence>
<evidence type="ECO:0000313" key="5">
    <source>
        <dbReference type="Proteomes" id="UP000004191"/>
    </source>
</evidence>
<dbReference type="GeneID" id="96999269"/>
<dbReference type="eggNOG" id="COG1840">
    <property type="taxonomic scope" value="Bacteria"/>
</dbReference>
<dbReference type="InterPro" id="IPR006059">
    <property type="entry name" value="SBP"/>
</dbReference>
<dbReference type="GO" id="GO:0030976">
    <property type="term" value="F:thiamine pyrophosphate binding"/>
    <property type="evidence" value="ECO:0007669"/>
    <property type="project" value="TreeGrafter"/>
</dbReference>
<feature type="signal peptide" evidence="3">
    <location>
        <begin position="1"/>
        <end position="21"/>
    </location>
</feature>
<dbReference type="PROSITE" id="PS51257">
    <property type="entry name" value="PROKAR_LIPOPROTEIN"/>
    <property type="match status" value="1"/>
</dbReference>
<dbReference type="SUPFAM" id="SSF53850">
    <property type="entry name" value="Periplasmic binding protein-like II"/>
    <property type="match status" value="1"/>
</dbReference>
<comment type="caution">
    <text evidence="4">The sequence shown here is derived from an EMBL/GenBank/DDBJ whole genome shotgun (WGS) entry which is preliminary data.</text>
</comment>
<evidence type="ECO:0000256" key="1">
    <source>
        <dbReference type="ARBA" id="ARBA00022729"/>
    </source>
</evidence>
<dbReference type="PATRIC" id="fig|883114.3.peg.1293"/>
<dbReference type="GO" id="GO:0030288">
    <property type="term" value="C:outer membrane-bounded periplasmic space"/>
    <property type="evidence" value="ECO:0007669"/>
    <property type="project" value="TreeGrafter"/>
</dbReference>
<keyword evidence="5" id="KW-1185">Reference proteome</keyword>
<sequence length="369" mass="41316">MKKIIAMLLALVMVFSFVACSNTNDTKDESKGESVSEGDSKDESNKDGNSNGKKLTIYTNSNADGREEWLVSKAKEKGFELQIVGAGGGDTLNRVLAEKGNPQADIVFGLDDAMFGTIKNENLLVEFEPDWAKEVDEKNISGKGYYYPLVEQRIMMLINEKYIKEGPKDWVDLATNEKFKGKYKLPSNLTGGTNQKALISVLYAFKDDAAELGVKEEAWDVVDSWYKNGRVTPEAEDENENFSNGKIPVTFTFSSGIPGAEKQFGHKSTPVNPEYGVVSMKEQIGIINKGDDKDYQLAKDFINWFGSAEVQGGWAEEFGSWPVNKKAQEKADKRMVEIMEQTTPMDLDWEWVTKNLSSWIEKVELEIID</sequence>
<dbReference type="Gene3D" id="3.40.190.10">
    <property type="entry name" value="Periplasmic binding protein-like II"/>
    <property type="match status" value="2"/>
</dbReference>
<dbReference type="Proteomes" id="UP000004191">
    <property type="component" value="Unassembled WGS sequence"/>
</dbReference>
<protein>
    <recommendedName>
        <fullName evidence="6">ABC transporter periplasmic binding protein, thiB subfamily</fullName>
    </recommendedName>
</protein>
<feature type="compositionally biased region" description="Basic and acidic residues" evidence="2">
    <location>
        <begin position="25"/>
        <end position="46"/>
    </location>
</feature>
<dbReference type="EMBL" id="AGEI01000024">
    <property type="protein sequence ID" value="EHR33258.1"/>
    <property type="molecule type" value="Genomic_DNA"/>
</dbReference>
<dbReference type="GO" id="GO:0015888">
    <property type="term" value="P:thiamine transport"/>
    <property type="evidence" value="ECO:0007669"/>
    <property type="project" value="TreeGrafter"/>
</dbReference>
<dbReference type="HOGENOM" id="CLU_026974_0_2_9"/>
<dbReference type="GO" id="GO:0030975">
    <property type="term" value="F:thiamine binding"/>
    <property type="evidence" value="ECO:0007669"/>
    <property type="project" value="TreeGrafter"/>
</dbReference>
<dbReference type="RefSeq" id="WP_005398817.1">
    <property type="nucleotide sequence ID" value="NZ_JH601088.1"/>
</dbReference>
<dbReference type="AlphaFoldDB" id="H3NPN0"/>
<accession>H3NPN0</accession>
<proteinExistence type="predicted"/>
<evidence type="ECO:0000256" key="2">
    <source>
        <dbReference type="SAM" id="MobiDB-lite"/>
    </source>
</evidence>
<feature type="compositionally biased region" description="Polar residues" evidence="2">
    <location>
        <begin position="47"/>
        <end position="57"/>
    </location>
</feature>
<dbReference type="PANTHER" id="PTHR30006">
    <property type="entry name" value="THIAMINE-BINDING PERIPLASMIC PROTEIN-RELATED"/>
    <property type="match status" value="1"/>
</dbReference>
<evidence type="ECO:0008006" key="6">
    <source>
        <dbReference type="Google" id="ProtNLM"/>
    </source>
</evidence>
<evidence type="ECO:0000313" key="4">
    <source>
        <dbReference type="EMBL" id="EHR33258.1"/>
    </source>
</evidence>
<reference evidence="4 5" key="1">
    <citation type="submission" date="2012-01" db="EMBL/GenBank/DDBJ databases">
        <title>The Genome Sequence of Helcococcus kunzii ATCC 51366.</title>
        <authorList>
            <consortium name="The Broad Institute Genome Sequencing Platform"/>
            <person name="Earl A."/>
            <person name="Ward D."/>
            <person name="Feldgarden M."/>
            <person name="Gevers D."/>
            <person name="Huys G."/>
            <person name="Young S.K."/>
            <person name="Zeng Q."/>
            <person name="Gargeya S."/>
            <person name="Fitzgerald M."/>
            <person name="Haas B."/>
            <person name="Abouelleil A."/>
            <person name="Alvarado L."/>
            <person name="Arachchi H.M."/>
            <person name="Berlin A."/>
            <person name="Chapman S.B."/>
            <person name="Gearin G."/>
            <person name="Goldberg J."/>
            <person name="Griggs A."/>
            <person name="Gujja S."/>
            <person name="Hansen M."/>
            <person name="Heiman D."/>
            <person name="Howarth C."/>
            <person name="Larimer J."/>
            <person name="Lui A."/>
            <person name="MacDonald P.J.P."/>
            <person name="McCowen C."/>
            <person name="Montmayeur A."/>
            <person name="Murphy C."/>
            <person name="Neiman D."/>
            <person name="Pearson M."/>
            <person name="Priest M."/>
            <person name="Roberts A."/>
            <person name="Saif S."/>
            <person name="Shea T."/>
            <person name="Sisk P."/>
            <person name="Stolte C."/>
            <person name="Sykes S."/>
            <person name="Wortman J."/>
            <person name="Nusbaum C."/>
            <person name="Birren B."/>
        </authorList>
    </citation>
    <scope>NUCLEOTIDE SEQUENCE [LARGE SCALE GENOMIC DNA]</scope>
    <source>
        <strain evidence="4 5">ATCC 51366</strain>
    </source>
</reference>
<dbReference type="PANTHER" id="PTHR30006:SF2">
    <property type="entry name" value="ABC TRANSPORTER SUBSTRATE-BINDING PROTEIN"/>
    <property type="match status" value="1"/>
</dbReference>
<feature type="region of interest" description="Disordered" evidence="2">
    <location>
        <begin position="24"/>
        <end position="57"/>
    </location>
</feature>
<dbReference type="STRING" id="883114.HMPREF9709_01302"/>
<gene>
    <name evidence="4" type="ORF">HMPREF9709_01302</name>
</gene>
<keyword evidence="1 3" id="KW-0732">Signal</keyword>
<organism evidence="4 5">
    <name type="scientific">Helcococcus kunzii ATCC 51366</name>
    <dbReference type="NCBI Taxonomy" id="883114"/>
    <lineage>
        <taxon>Bacteria</taxon>
        <taxon>Bacillati</taxon>
        <taxon>Bacillota</taxon>
        <taxon>Tissierellia</taxon>
        <taxon>Tissierellales</taxon>
        <taxon>Peptoniphilaceae</taxon>
        <taxon>Helcococcus</taxon>
    </lineage>
</organism>